<feature type="non-terminal residue" evidence="14">
    <location>
        <position position="1"/>
    </location>
</feature>
<dbReference type="SMART" id="SM00112">
    <property type="entry name" value="CA"/>
    <property type="match status" value="4"/>
</dbReference>
<evidence type="ECO:0000256" key="9">
    <source>
        <dbReference type="ARBA" id="ARBA00023180"/>
    </source>
</evidence>
<evidence type="ECO:0000256" key="5">
    <source>
        <dbReference type="ARBA" id="ARBA00022837"/>
    </source>
</evidence>
<dbReference type="PANTHER" id="PTHR24028:SF329">
    <property type="entry name" value="CADHERIN DOMAIN-CONTAINING PROTEIN"/>
    <property type="match status" value="1"/>
</dbReference>
<feature type="domain" description="Cadherin" evidence="13">
    <location>
        <begin position="80"/>
        <end position="142"/>
    </location>
</feature>
<keyword evidence="7" id="KW-1133">Transmembrane helix</keyword>
<gene>
    <name evidence="14" type="primary">Pcdhb16</name>
    <name evidence="14" type="ORF">HALSEN_R10353</name>
</gene>
<organism evidence="14 15">
    <name type="scientific">Halcyon senegalensis</name>
    <dbReference type="NCBI Taxonomy" id="342381"/>
    <lineage>
        <taxon>Eukaryota</taxon>
        <taxon>Metazoa</taxon>
        <taxon>Chordata</taxon>
        <taxon>Craniata</taxon>
        <taxon>Vertebrata</taxon>
        <taxon>Euteleostomi</taxon>
        <taxon>Archelosauria</taxon>
        <taxon>Archosauria</taxon>
        <taxon>Dinosauria</taxon>
        <taxon>Saurischia</taxon>
        <taxon>Theropoda</taxon>
        <taxon>Coelurosauria</taxon>
        <taxon>Aves</taxon>
        <taxon>Neognathae</taxon>
        <taxon>Neoaves</taxon>
        <taxon>Telluraves</taxon>
        <taxon>Coraciimorphae</taxon>
        <taxon>Coraciiformes</taxon>
        <taxon>Alcedinidae</taxon>
        <taxon>Halcyon</taxon>
    </lineage>
</organism>
<dbReference type="InterPro" id="IPR050174">
    <property type="entry name" value="Protocadherin/Cadherin-CA"/>
</dbReference>
<keyword evidence="6" id="KW-0130">Cell adhesion</keyword>
<keyword evidence="9" id="KW-0325">Glycoprotein</keyword>
<evidence type="ECO:0000256" key="2">
    <source>
        <dbReference type="ARBA" id="ARBA00022692"/>
    </source>
</evidence>
<evidence type="ECO:0000259" key="13">
    <source>
        <dbReference type="PROSITE" id="PS50268"/>
    </source>
</evidence>
<dbReference type="PROSITE" id="PS50268">
    <property type="entry name" value="CADHERIN_2"/>
    <property type="match status" value="4"/>
</dbReference>
<keyword evidence="3 12" id="KW-0732">Signal</keyword>
<dbReference type="Proteomes" id="UP000648918">
    <property type="component" value="Unassembled WGS sequence"/>
</dbReference>
<sequence length="487" mass="53570">QRGWLFWRVTASGRRSAGRQRQVIAFLLCVCVCQSGAETLRYALAEELERDSVVGNIAEDLGVAPSQLAARKARVVSEGNEQLFRLNANTGVLTAKDSLDRELICPQSDTCTLFFTIFLENPLQLLRGEVEVLDVNDNSPVFREKEFVLEIPEPTPPGSRFPLESAQDRDVGSNSLQNYSLGSNSHFSLALRTSKDGVKSSELVLDRQLDREEQPELHLLLTATDGGSPPRSGTAQIRIVVLDANDNTPVFDREVYEVRLAENSPPEQLVVRVAATDPDEGSNGEVRYTFTQTSEGSRQLFELNPSTGEIRVSGNLDFEEAKSHEMVVRATDGGGLSAHCKVQVEVMDVNDNAPEIELGSLTASIAEDAPPRTVVALFSVRDRDSGENGRTECAIDGDLPFSVTPTIGNYYELRTTAALDRERRAEYNISISATDWGRRRLSSRESLLVQVADVNDNAPQFTQEVYSMSVTENKGPMLRIGSVKATD</sequence>
<evidence type="ECO:0000313" key="14">
    <source>
        <dbReference type="EMBL" id="NXD88735.1"/>
    </source>
</evidence>
<feature type="domain" description="Cadherin" evidence="13">
    <location>
        <begin position="357"/>
        <end position="461"/>
    </location>
</feature>
<dbReference type="InterPro" id="IPR002126">
    <property type="entry name" value="Cadherin-like_dom"/>
</dbReference>
<dbReference type="FunFam" id="2.60.40.60:FF:000018">
    <property type="entry name" value="Protocadherin gamma c3"/>
    <property type="match status" value="1"/>
</dbReference>
<dbReference type="GO" id="GO:0007156">
    <property type="term" value="P:homophilic cell adhesion via plasma membrane adhesion molecules"/>
    <property type="evidence" value="ECO:0007669"/>
    <property type="project" value="InterPro"/>
</dbReference>
<keyword evidence="5 10" id="KW-0106">Calcium</keyword>
<dbReference type="PANTHER" id="PTHR24028">
    <property type="entry name" value="CADHERIN-87A"/>
    <property type="match status" value="1"/>
</dbReference>
<dbReference type="PROSITE" id="PS00232">
    <property type="entry name" value="CADHERIN_1"/>
    <property type="match status" value="3"/>
</dbReference>
<proteinExistence type="predicted"/>
<feature type="non-terminal residue" evidence="14">
    <location>
        <position position="487"/>
    </location>
</feature>
<dbReference type="SUPFAM" id="SSF49313">
    <property type="entry name" value="Cadherin-like"/>
    <property type="match status" value="4"/>
</dbReference>
<evidence type="ECO:0000256" key="7">
    <source>
        <dbReference type="ARBA" id="ARBA00022989"/>
    </source>
</evidence>
<keyword evidence="15" id="KW-1185">Reference proteome</keyword>
<evidence type="ECO:0000256" key="3">
    <source>
        <dbReference type="ARBA" id="ARBA00022729"/>
    </source>
</evidence>
<accession>A0A851ZBB2</accession>
<feature type="region of interest" description="Disordered" evidence="11">
    <location>
        <begin position="153"/>
        <end position="177"/>
    </location>
</feature>
<evidence type="ECO:0000313" key="15">
    <source>
        <dbReference type="Proteomes" id="UP000648918"/>
    </source>
</evidence>
<dbReference type="GO" id="GO:0005886">
    <property type="term" value="C:plasma membrane"/>
    <property type="evidence" value="ECO:0007669"/>
    <property type="project" value="InterPro"/>
</dbReference>
<dbReference type="Pfam" id="PF00028">
    <property type="entry name" value="Cadherin"/>
    <property type="match status" value="3"/>
</dbReference>
<dbReference type="FunFam" id="2.60.40.60:FF:000002">
    <property type="entry name" value="Protocadherin alpha 2"/>
    <property type="match status" value="1"/>
</dbReference>
<name>A0A851ZBB2_9AVES</name>
<dbReference type="Pfam" id="PF08266">
    <property type="entry name" value="Cadherin_2"/>
    <property type="match status" value="1"/>
</dbReference>
<evidence type="ECO:0000256" key="11">
    <source>
        <dbReference type="SAM" id="MobiDB-lite"/>
    </source>
</evidence>
<comment type="caution">
    <text evidence="14">The sequence shown here is derived from an EMBL/GenBank/DDBJ whole genome shotgun (WGS) entry which is preliminary data.</text>
</comment>
<dbReference type="Gene3D" id="2.60.40.60">
    <property type="entry name" value="Cadherins"/>
    <property type="match status" value="5"/>
</dbReference>
<dbReference type="InterPro" id="IPR015919">
    <property type="entry name" value="Cadherin-like_sf"/>
</dbReference>
<dbReference type="EMBL" id="WBNJ01001476">
    <property type="protein sequence ID" value="NXD88735.1"/>
    <property type="molecule type" value="Genomic_DNA"/>
</dbReference>
<keyword evidence="8" id="KW-0472">Membrane</keyword>
<evidence type="ECO:0000256" key="8">
    <source>
        <dbReference type="ARBA" id="ARBA00023136"/>
    </source>
</evidence>
<feature type="domain" description="Cadherin" evidence="13">
    <location>
        <begin position="143"/>
        <end position="251"/>
    </location>
</feature>
<reference evidence="14" key="1">
    <citation type="submission" date="2019-09" db="EMBL/GenBank/DDBJ databases">
        <title>Bird 10,000 Genomes (B10K) Project - Family phase.</title>
        <authorList>
            <person name="Zhang G."/>
        </authorList>
    </citation>
    <scope>NUCLEOTIDE SEQUENCE</scope>
    <source>
        <strain evidence="14">B10K-DU-024-03</strain>
        <tissue evidence="14">Muscle</tissue>
    </source>
</reference>
<dbReference type="PRINTS" id="PR00205">
    <property type="entry name" value="CADHERIN"/>
</dbReference>
<feature type="domain" description="Cadherin" evidence="13">
    <location>
        <begin position="252"/>
        <end position="356"/>
    </location>
</feature>
<feature type="signal peptide" evidence="12">
    <location>
        <begin position="1"/>
        <end position="37"/>
    </location>
</feature>
<keyword evidence="4" id="KW-0677">Repeat</keyword>
<dbReference type="AlphaFoldDB" id="A0A851ZBB2"/>
<dbReference type="CDD" id="cd11304">
    <property type="entry name" value="Cadherin_repeat"/>
    <property type="match status" value="4"/>
</dbReference>
<evidence type="ECO:0000256" key="6">
    <source>
        <dbReference type="ARBA" id="ARBA00022889"/>
    </source>
</evidence>
<dbReference type="OrthoDB" id="6252479at2759"/>
<dbReference type="GO" id="GO:0005509">
    <property type="term" value="F:calcium ion binding"/>
    <property type="evidence" value="ECO:0007669"/>
    <property type="project" value="UniProtKB-UniRule"/>
</dbReference>
<evidence type="ECO:0000256" key="4">
    <source>
        <dbReference type="ARBA" id="ARBA00022737"/>
    </source>
</evidence>
<protein>
    <submittedName>
        <fullName evidence="14">PCDBG protein</fullName>
    </submittedName>
</protein>
<evidence type="ECO:0000256" key="10">
    <source>
        <dbReference type="PROSITE-ProRule" id="PRU00043"/>
    </source>
</evidence>
<evidence type="ECO:0000256" key="1">
    <source>
        <dbReference type="ARBA" id="ARBA00004167"/>
    </source>
</evidence>
<evidence type="ECO:0000256" key="12">
    <source>
        <dbReference type="SAM" id="SignalP"/>
    </source>
</evidence>
<keyword evidence="2" id="KW-0812">Transmembrane</keyword>
<feature type="chain" id="PRO_5032955458" evidence="12">
    <location>
        <begin position="38"/>
        <end position="487"/>
    </location>
</feature>
<dbReference type="FunFam" id="2.60.40.60:FF:000006">
    <property type="entry name" value="Protocadherin alpha 2"/>
    <property type="match status" value="1"/>
</dbReference>
<dbReference type="InterPro" id="IPR020894">
    <property type="entry name" value="Cadherin_CS"/>
</dbReference>
<dbReference type="InterPro" id="IPR013164">
    <property type="entry name" value="Cadherin_N"/>
</dbReference>
<comment type="subcellular location">
    <subcellularLocation>
        <location evidence="1">Membrane</location>
        <topology evidence="1">Single-pass membrane protein</topology>
    </subcellularLocation>
</comment>
<dbReference type="FunFam" id="2.60.40.60:FF:000185">
    <property type="entry name" value="Protocadherin 2 alpha c"/>
    <property type="match status" value="1"/>
</dbReference>